<keyword evidence="3" id="KW-1185">Reference proteome</keyword>
<keyword evidence="1" id="KW-1133">Transmembrane helix</keyword>
<keyword evidence="1" id="KW-0472">Membrane</keyword>
<keyword evidence="1" id="KW-0812">Transmembrane</keyword>
<organism evidence="2 3">
    <name type="scientific">Aspergillus homomorphus (strain CBS 101889)</name>
    <dbReference type="NCBI Taxonomy" id="1450537"/>
    <lineage>
        <taxon>Eukaryota</taxon>
        <taxon>Fungi</taxon>
        <taxon>Dikarya</taxon>
        <taxon>Ascomycota</taxon>
        <taxon>Pezizomycotina</taxon>
        <taxon>Eurotiomycetes</taxon>
        <taxon>Eurotiomycetidae</taxon>
        <taxon>Eurotiales</taxon>
        <taxon>Aspergillaceae</taxon>
        <taxon>Aspergillus</taxon>
        <taxon>Aspergillus subgen. Circumdati</taxon>
    </lineage>
</organism>
<proteinExistence type="predicted"/>
<feature type="transmembrane region" description="Helical" evidence="1">
    <location>
        <begin position="44"/>
        <end position="64"/>
    </location>
</feature>
<dbReference type="EMBL" id="KZ824296">
    <property type="protein sequence ID" value="RAL10275.1"/>
    <property type="molecule type" value="Genomic_DNA"/>
</dbReference>
<sequence>MFVFTSQSMYVQNLRIRQSQFASDHHHILRALKLELQSCRRSKLVIVGLATAQILLPVIVTRALHSHSRT</sequence>
<dbReference type="GeneID" id="37194384"/>
<gene>
    <name evidence="2" type="ORF">BO97DRAFT_140326</name>
</gene>
<dbReference type="VEuPathDB" id="FungiDB:BO97DRAFT_140326"/>
<evidence type="ECO:0000256" key="1">
    <source>
        <dbReference type="SAM" id="Phobius"/>
    </source>
</evidence>
<evidence type="ECO:0000313" key="3">
    <source>
        <dbReference type="Proteomes" id="UP000248961"/>
    </source>
</evidence>
<protein>
    <submittedName>
        <fullName evidence="2">Uncharacterized protein</fullName>
    </submittedName>
</protein>
<dbReference type="AlphaFoldDB" id="A0A395HSG8"/>
<dbReference type="RefSeq" id="XP_025549429.1">
    <property type="nucleotide sequence ID" value="XM_025690095.1"/>
</dbReference>
<evidence type="ECO:0000313" key="2">
    <source>
        <dbReference type="EMBL" id="RAL10275.1"/>
    </source>
</evidence>
<name>A0A395HSG8_ASPHC</name>
<accession>A0A395HSG8</accession>
<reference evidence="2 3" key="1">
    <citation type="submission" date="2018-02" db="EMBL/GenBank/DDBJ databases">
        <title>The genomes of Aspergillus section Nigri reveals drivers in fungal speciation.</title>
        <authorList>
            <consortium name="DOE Joint Genome Institute"/>
            <person name="Vesth T.C."/>
            <person name="Nybo J."/>
            <person name="Theobald S."/>
            <person name="Brandl J."/>
            <person name="Frisvad J.C."/>
            <person name="Nielsen K.F."/>
            <person name="Lyhne E.K."/>
            <person name="Kogle M.E."/>
            <person name="Kuo A."/>
            <person name="Riley R."/>
            <person name="Clum A."/>
            <person name="Nolan M."/>
            <person name="Lipzen A."/>
            <person name="Salamov A."/>
            <person name="Henrissat B."/>
            <person name="Wiebenga A."/>
            <person name="De vries R.P."/>
            <person name="Grigoriev I.V."/>
            <person name="Mortensen U.H."/>
            <person name="Andersen M.R."/>
            <person name="Baker S.E."/>
        </authorList>
    </citation>
    <scope>NUCLEOTIDE SEQUENCE [LARGE SCALE GENOMIC DNA]</scope>
    <source>
        <strain evidence="2 3">CBS 101889</strain>
    </source>
</reference>
<dbReference type="Proteomes" id="UP000248961">
    <property type="component" value="Unassembled WGS sequence"/>
</dbReference>